<sequence length="57" mass="6193">MTHLLSRPGGTASGGRSFRGWYGLVVRGAGISGTTRFLGRLIETGEFTRRILQRLDG</sequence>
<dbReference type="EMBL" id="CP108330">
    <property type="protein sequence ID" value="WUR36712.1"/>
    <property type="molecule type" value="Genomic_DNA"/>
</dbReference>
<evidence type="ECO:0000313" key="2">
    <source>
        <dbReference type="Proteomes" id="UP001432161"/>
    </source>
</evidence>
<keyword evidence="2" id="KW-1185">Reference proteome</keyword>
<evidence type="ECO:0000313" key="1">
    <source>
        <dbReference type="EMBL" id="WUR36712.1"/>
    </source>
</evidence>
<accession>A0ABZ1UXI8</accession>
<organism evidence="1 2">
    <name type="scientific">Streptomyces griseoaurantiacus</name>
    <dbReference type="NCBI Taxonomy" id="68213"/>
    <lineage>
        <taxon>Bacteria</taxon>
        <taxon>Bacillati</taxon>
        <taxon>Actinomycetota</taxon>
        <taxon>Actinomycetes</taxon>
        <taxon>Kitasatosporales</taxon>
        <taxon>Streptomycetaceae</taxon>
        <taxon>Streptomyces</taxon>
        <taxon>Streptomyces aurantiacus group</taxon>
    </lineage>
</organism>
<protein>
    <submittedName>
        <fullName evidence="1">Uncharacterized protein</fullName>
    </submittedName>
</protein>
<reference evidence="1" key="1">
    <citation type="submission" date="2022-10" db="EMBL/GenBank/DDBJ databases">
        <title>The complete genomes of actinobacterial strains from the NBC collection.</title>
        <authorList>
            <person name="Joergensen T.S."/>
            <person name="Alvarez Arevalo M."/>
            <person name="Sterndorff E.B."/>
            <person name="Faurdal D."/>
            <person name="Vuksanovic O."/>
            <person name="Mourched A.-S."/>
            <person name="Charusanti P."/>
            <person name="Shaw S."/>
            <person name="Blin K."/>
            <person name="Weber T."/>
        </authorList>
    </citation>
    <scope>NUCLEOTIDE SEQUENCE</scope>
    <source>
        <strain evidence="1">NBC_00489</strain>
    </source>
</reference>
<dbReference type="Proteomes" id="UP001432161">
    <property type="component" value="Chromosome"/>
</dbReference>
<name>A0ABZ1UXI8_9ACTN</name>
<proteinExistence type="predicted"/>
<gene>
    <name evidence="1" type="ORF">OHN36_05690</name>
</gene>